<keyword evidence="3" id="KW-1185">Reference proteome</keyword>
<dbReference type="InterPro" id="IPR025202">
    <property type="entry name" value="PLD-like_dom"/>
</dbReference>
<accession>A0ABW1PIK1</accession>
<dbReference type="Proteomes" id="UP001596220">
    <property type="component" value="Unassembled WGS sequence"/>
</dbReference>
<dbReference type="PROSITE" id="PS50035">
    <property type="entry name" value="PLD"/>
    <property type="match status" value="1"/>
</dbReference>
<proteinExistence type="predicted"/>
<sequence>MSRAEFEAAAAEAVAVLGPAQTKDLAGQLAEGRSREYILHAVRMRTAGPTVHRLLNAVDLAGIPAGEVAMYLRGFAAAWTRQRELTEVQPVWSGPPTPGVPVRSTAQVLVSVVGQATTEVLAMTYSAAAYKPLTAALRAAAERGVGVDIVVETIQGAGGLLTGPEPARAFSELAGFTTVRLWHWPLDQREERGARQHAKILVVDRQVLFLGSANLTASGARHNIEAGVLIRGGTAPARSAEHVRELQRRGVLRPLK</sequence>
<dbReference type="CDD" id="cd09132">
    <property type="entry name" value="PLDc_unchar4"/>
    <property type="match status" value="1"/>
</dbReference>
<dbReference type="SMART" id="SM00155">
    <property type="entry name" value="PLDc"/>
    <property type="match status" value="1"/>
</dbReference>
<reference evidence="3" key="1">
    <citation type="journal article" date="2019" name="Int. J. Syst. Evol. Microbiol.">
        <title>The Global Catalogue of Microorganisms (GCM) 10K type strain sequencing project: providing services to taxonomists for standard genome sequencing and annotation.</title>
        <authorList>
            <consortium name="The Broad Institute Genomics Platform"/>
            <consortium name="The Broad Institute Genome Sequencing Center for Infectious Disease"/>
            <person name="Wu L."/>
            <person name="Ma J."/>
        </authorList>
    </citation>
    <scope>NUCLEOTIDE SEQUENCE [LARGE SCALE GENOMIC DNA]</scope>
    <source>
        <strain evidence="3">CGMCC 4.7246</strain>
    </source>
</reference>
<gene>
    <name evidence="2" type="primary">drmC</name>
    <name evidence="2" type="ORF">ACFP3R_37370</name>
</gene>
<protein>
    <submittedName>
        <fullName evidence="2">DISARM system phospholipase D-like protein DrmC</fullName>
    </submittedName>
</protein>
<name>A0ABW1PIK1_9PSEU</name>
<feature type="domain" description="PLD phosphodiesterase" evidence="1">
    <location>
        <begin position="192"/>
        <end position="219"/>
    </location>
</feature>
<organism evidence="2 3">
    <name type="scientific">Saccharothrix lopnurensis</name>
    <dbReference type="NCBI Taxonomy" id="1670621"/>
    <lineage>
        <taxon>Bacteria</taxon>
        <taxon>Bacillati</taxon>
        <taxon>Actinomycetota</taxon>
        <taxon>Actinomycetes</taxon>
        <taxon>Pseudonocardiales</taxon>
        <taxon>Pseudonocardiaceae</taxon>
        <taxon>Saccharothrix</taxon>
    </lineage>
</organism>
<comment type="caution">
    <text evidence="2">The sequence shown here is derived from an EMBL/GenBank/DDBJ whole genome shotgun (WGS) entry which is preliminary data.</text>
</comment>
<dbReference type="Pfam" id="PF13091">
    <property type="entry name" value="PLDc_2"/>
    <property type="match status" value="1"/>
</dbReference>
<dbReference type="EMBL" id="JBHSQO010000089">
    <property type="protein sequence ID" value="MFC6094966.1"/>
    <property type="molecule type" value="Genomic_DNA"/>
</dbReference>
<dbReference type="RefSeq" id="WP_380643751.1">
    <property type="nucleotide sequence ID" value="NZ_JBHSQO010000089.1"/>
</dbReference>
<dbReference type="InterPro" id="IPR047955">
    <property type="entry name" value="DrmC-like"/>
</dbReference>
<dbReference type="InterPro" id="IPR001736">
    <property type="entry name" value="PLipase_D/transphosphatidylase"/>
</dbReference>
<dbReference type="Gene3D" id="3.30.870.10">
    <property type="entry name" value="Endonuclease Chain A"/>
    <property type="match status" value="1"/>
</dbReference>
<evidence type="ECO:0000259" key="1">
    <source>
        <dbReference type="PROSITE" id="PS50035"/>
    </source>
</evidence>
<dbReference type="SUPFAM" id="SSF56024">
    <property type="entry name" value="Phospholipase D/nuclease"/>
    <property type="match status" value="1"/>
</dbReference>
<dbReference type="PANTHER" id="PTHR21248">
    <property type="entry name" value="CARDIOLIPIN SYNTHASE"/>
    <property type="match status" value="1"/>
</dbReference>
<dbReference type="NCBIfam" id="NF038319">
    <property type="entry name" value="DISARM_DrmC_I"/>
    <property type="match status" value="1"/>
</dbReference>
<evidence type="ECO:0000313" key="2">
    <source>
        <dbReference type="EMBL" id="MFC6094966.1"/>
    </source>
</evidence>
<evidence type="ECO:0000313" key="3">
    <source>
        <dbReference type="Proteomes" id="UP001596220"/>
    </source>
</evidence>
<dbReference type="PANTHER" id="PTHR21248:SF22">
    <property type="entry name" value="PHOSPHOLIPASE D"/>
    <property type="match status" value="1"/>
</dbReference>